<reference evidence="2 3" key="1">
    <citation type="journal article" date="2018" name="Mol. Biol. Evol.">
        <title>Analysis of the draft genome of the red seaweed Gracilariopsis chorda provides insights into genome size evolution in Rhodophyta.</title>
        <authorList>
            <person name="Lee J."/>
            <person name="Yang E.C."/>
            <person name="Graf L."/>
            <person name="Yang J.H."/>
            <person name="Qiu H."/>
            <person name="Zel Zion U."/>
            <person name="Chan C.X."/>
            <person name="Stephens T.G."/>
            <person name="Weber A.P.M."/>
            <person name="Boo G.H."/>
            <person name="Boo S.M."/>
            <person name="Kim K.M."/>
            <person name="Shin Y."/>
            <person name="Jung M."/>
            <person name="Lee S.J."/>
            <person name="Yim H.S."/>
            <person name="Lee J.H."/>
            <person name="Bhattacharya D."/>
            <person name="Yoon H.S."/>
        </authorList>
    </citation>
    <scope>NUCLEOTIDE SEQUENCE [LARGE SCALE GENOMIC DNA]</scope>
    <source>
        <strain evidence="2 3">SKKU-2015</strain>
        <tissue evidence="2">Whole body</tissue>
    </source>
</reference>
<feature type="domain" description="HAT C-terminal dimerisation" evidence="1">
    <location>
        <begin position="94"/>
        <end position="139"/>
    </location>
</feature>
<sequence length="140" mass="16104">MSDTEAQQRHDAVCEAVFDLAKSHESHVTEPRHQTQDIKDANCQNFIAQPEINAASDRLWNFSEFEENTAALQPPIVSLEDEVMEEFQSYVTGERVRATELNSNRLLMWWKSKECCYLYLSRVTKSVLGRPASSAHIERD</sequence>
<proteinExistence type="predicted"/>
<dbReference type="EMBL" id="NBIV01000104">
    <property type="protein sequence ID" value="PXF44017.1"/>
    <property type="molecule type" value="Genomic_DNA"/>
</dbReference>
<dbReference type="GO" id="GO:0046983">
    <property type="term" value="F:protein dimerization activity"/>
    <property type="evidence" value="ECO:0007669"/>
    <property type="project" value="InterPro"/>
</dbReference>
<gene>
    <name evidence="2" type="ORF">BWQ96_06250</name>
</gene>
<accession>A0A2V3IPN5</accession>
<organism evidence="2 3">
    <name type="scientific">Gracilariopsis chorda</name>
    <dbReference type="NCBI Taxonomy" id="448386"/>
    <lineage>
        <taxon>Eukaryota</taxon>
        <taxon>Rhodophyta</taxon>
        <taxon>Florideophyceae</taxon>
        <taxon>Rhodymeniophycidae</taxon>
        <taxon>Gracilariales</taxon>
        <taxon>Gracilariaceae</taxon>
        <taxon>Gracilariopsis</taxon>
    </lineage>
</organism>
<dbReference type="AlphaFoldDB" id="A0A2V3IPN5"/>
<dbReference type="Proteomes" id="UP000247409">
    <property type="component" value="Unassembled WGS sequence"/>
</dbReference>
<evidence type="ECO:0000313" key="2">
    <source>
        <dbReference type="EMBL" id="PXF44017.1"/>
    </source>
</evidence>
<keyword evidence="3" id="KW-1185">Reference proteome</keyword>
<dbReference type="OrthoDB" id="1607513at2759"/>
<evidence type="ECO:0000259" key="1">
    <source>
        <dbReference type="Pfam" id="PF05699"/>
    </source>
</evidence>
<evidence type="ECO:0000313" key="3">
    <source>
        <dbReference type="Proteomes" id="UP000247409"/>
    </source>
</evidence>
<protein>
    <recommendedName>
        <fullName evidence="1">HAT C-terminal dimerisation domain-containing protein</fullName>
    </recommendedName>
</protein>
<name>A0A2V3IPN5_9FLOR</name>
<dbReference type="Pfam" id="PF05699">
    <property type="entry name" value="Dimer_Tnp_hAT"/>
    <property type="match status" value="1"/>
</dbReference>
<dbReference type="InterPro" id="IPR008906">
    <property type="entry name" value="HATC_C_dom"/>
</dbReference>
<comment type="caution">
    <text evidence="2">The sequence shown here is derived from an EMBL/GenBank/DDBJ whole genome shotgun (WGS) entry which is preliminary data.</text>
</comment>